<dbReference type="Pfam" id="PF04195">
    <property type="entry name" value="Transposase_28"/>
    <property type="match status" value="1"/>
</dbReference>
<feature type="region of interest" description="Disordered" evidence="1">
    <location>
        <begin position="328"/>
        <end position="407"/>
    </location>
</feature>
<feature type="domain" description="Transposase (putative) gypsy type" evidence="2">
    <location>
        <begin position="54"/>
        <end position="120"/>
    </location>
</feature>
<feature type="compositionally biased region" description="Low complexity" evidence="1">
    <location>
        <begin position="342"/>
        <end position="352"/>
    </location>
</feature>
<dbReference type="Proteomes" id="UP001231189">
    <property type="component" value="Unassembled WGS sequence"/>
</dbReference>
<feature type="compositionally biased region" description="Basic and acidic residues" evidence="1">
    <location>
        <begin position="263"/>
        <end position="279"/>
    </location>
</feature>
<evidence type="ECO:0000313" key="4">
    <source>
        <dbReference type="Proteomes" id="UP001231189"/>
    </source>
</evidence>
<accession>A0AAD8QTQ4</accession>
<feature type="compositionally biased region" description="Low complexity" evidence="1">
    <location>
        <begin position="460"/>
        <end position="472"/>
    </location>
</feature>
<feature type="compositionally biased region" description="Basic and acidic residues" evidence="1">
    <location>
        <begin position="514"/>
        <end position="528"/>
    </location>
</feature>
<evidence type="ECO:0000313" key="3">
    <source>
        <dbReference type="EMBL" id="KAK1608051.1"/>
    </source>
</evidence>
<dbReference type="PANTHER" id="PTHR33026">
    <property type="entry name" value="OS06G0360600 PROTEIN"/>
    <property type="match status" value="1"/>
</dbReference>
<feature type="compositionally biased region" description="Low complexity" evidence="1">
    <location>
        <begin position="235"/>
        <end position="244"/>
    </location>
</feature>
<protein>
    <recommendedName>
        <fullName evidence="2">Transposase (putative) gypsy type domain-containing protein</fullName>
    </recommendedName>
</protein>
<reference evidence="3" key="1">
    <citation type="submission" date="2023-07" db="EMBL/GenBank/DDBJ databases">
        <title>A chromosome-level genome assembly of Lolium multiflorum.</title>
        <authorList>
            <person name="Chen Y."/>
            <person name="Copetti D."/>
            <person name="Kolliker R."/>
            <person name="Studer B."/>
        </authorList>
    </citation>
    <scope>NUCLEOTIDE SEQUENCE</scope>
    <source>
        <strain evidence="3">02402/16</strain>
        <tissue evidence="3">Leaf</tissue>
    </source>
</reference>
<gene>
    <name evidence="3" type="ORF">QYE76_031724</name>
</gene>
<feature type="region of interest" description="Disordered" evidence="1">
    <location>
        <begin position="507"/>
        <end position="529"/>
    </location>
</feature>
<dbReference type="PANTHER" id="PTHR33026:SF7">
    <property type="entry name" value="OS03G0100275 PROTEIN"/>
    <property type="match status" value="1"/>
</dbReference>
<dbReference type="AlphaFoldDB" id="A0AAD8QTQ4"/>
<sequence>MAAQDLGTTEWERSKISAQDINLLKKLGLSKKKDALWFPSEESYPTPPIGYRVSFVDHLIRGLSAPIHDFLRGLLFVYGLQLHHLTPNSILHFSIFITLCECLLGVHPNLALWKHIFYLRRNGSHNIAYNIGGVVICVRPDVEYFDVKFPDSIQGWRKRWLYVCEKCADSLEHNIPPFDGSKKILCRRSWDAEATDEEKSATEALMTSTISKTPVGKSCRTRARRNLAGVRRHNSSSPSSIPSTSSPPPTTADLAVDSLFTCDPRHPSPELRHAADPLPRRRSKPSSPVDNDDGRPSDPLLIARSRTIQLHHLFLPFPKVEMSKNAPLLPTTPKVPSRPESEVVVSRKSAASSEKEAGSEASESTQSIPSAVSPKNKRKRGDAEGSGTSKMSSSPVEETAPEETEPFNAYDAALISFGDEEEEEPTANVTAPMRMSHTLALSDTHRTAEETSTPHPDLQRSTPATSPRASSPKRARIELGGEFNIAGGSATPPLDDAIFSEFDESKAKPPIFPRDTRSHKGKPGEAHGLHTIGRCGQEGGRAAIWGGPLGHPLAPPFRLYIPSIVKTLKNQVIFHEGFRSAAAIDDKFRGPSLYSGMPPGRGIAPGVISIDTTAIFIADSHDEEGVVLPEAEGSTGSYVVHLSPPWCDLYVIMSFVI</sequence>
<feature type="region of interest" description="Disordered" evidence="1">
    <location>
        <begin position="197"/>
        <end position="299"/>
    </location>
</feature>
<keyword evidence="4" id="KW-1185">Reference proteome</keyword>
<organism evidence="3 4">
    <name type="scientific">Lolium multiflorum</name>
    <name type="common">Italian ryegrass</name>
    <name type="synonym">Lolium perenne subsp. multiflorum</name>
    <dbReference type="NCBI Taxonomy" id="4521"/>
    <lineage>
        <taxon>Eukaryota</taxon>
        <taxon>Viridiplantae</taxon>
        <taxon>Streptophyta</taxon>
        <taxon>Embryophyta</taxon>
        <taxon>Tracheophyta</taxon>
        <taxon>Spermatophyta</taxon>
        <taxon>Magnoliopsida</taxon>
        <taxon>Liliopsida</taxon>
        <taxon>Poales</taxon>
        <taxon>Poaceae</taxon>
        <taxon>BOP clade</taxon>
        <taxon>Pooideae</taxon>
        <taxon>Poodae</taxon>
        <taxon>Poeae</taxon>
        <taxon>Poeae Chloroplast Group 2 (Poeae type)</taxon>
        <taxon>Loliodinae</taxon>
        <taxon>Loliinae</taxon>
        <taxon>Lolium</taxon>
    </lineage>
</organism>
<dbReference type="InterPro" id="IPR007321">
    <property type="entry name" value="Transposase_28"/>
</dbReference>
<evidence type="ECO:0000256" key="1">
    <source>
        <dbReference type="SAM" id="MobiDB-lite"/>
    </source>
</evidence>
<comment type="caution">
    <text evidence="3">The sequence shown here is derived from an EMBL/GenBank/DDBJ whole genome shotgun (WGS) entry which is preliminary data.</text>
</comment>
<name>A0AAD8QTQ4_LOLMU</name>
<dbReference type="EMBL" id="JAUUTY010000007">
    <property type="protein sequence ID" value="KAK1608051.1"/>
    <property type="molecule type" value="Genomic_DNA"/>
</dbReference>
<feature type="region of interest" description="Disordered" evidence="1">
    <location>
        <begin position="443"/>
        <end position="473"/>
    </location>
</feature>
<feature type="compositionally biased region" description="Basic residues" evidence="1">
    <location>
        <begin position="219"/>
        <end position="234"/>
    </location>
</feature>
<evidence type="ECO:0000259" key="2">
    <source>
        <dbReference type="Pfam" id="PF04195"/>
    </source>
</evidence>
<proteinExistence type="predicted"/>